<comment type="caution">
    <text evidence="1">The sequence shown here is derived from an EMBL/GenBank/DDBJ whole genome shotgun (WGS) entry which is preliminary data.</text>
</comment>
<evidence type="ECO:0000313" key="2">
    <source>
        <dbReference type="Proteomes" id="UP000305131"/>
    </source>
</evidence>
<name>A0A6C1KI55_XANAU</name>
<protein>
    <recommendedName>
        <fullName evidence="3">CobQ/CobB/MinD/ParA nucleotide binding domain-containing protein</fullName>
    </recommendedName>
</protein>
<dbReference type="GeneID" id="95773339"/>
<gene>
    <name evidence="1" type="ORF">FBQ73_07720</name>
</gene>
<dbReference type="RefSeq" id="WP_138398878.1">
    <property type="nucleotide sequence ID" value="NZ_JBAFVI010000001.1"/>
</dbReference>
<dbReference type="OrthoDB" id="7327376at2"/>
<organism evidence="1 2">
    <name type="scientific">Xanthobacter autotrophicus</name>
    <dbReference type="NCBI Taxonomy" id="280"/>
    <lineage>
        <taxon>Bacteria</taxon>
        <taxon>Pseudomonadati</taxon>
        <taxon>Pseudomonadota</taxon>
        <taxon>Alphaproteobacteria</taxon>
        <taxon>Hyphomicrobiales</taxon>
        <taxon>Xanthobacteraceae</taxon>
        <taxon>Xanthobacter</taxon>
    </lineage>
</organism>
<dbReference type="AlphaFoldDB" id="A0A6C1KI55"/>
<proteinExistence type="predicted"/>
<dbReference type="Proteomes" id="UP000305131">
    <property type="component" value="Unassembled WGS sequence"/>
</dbReference>
<evidence type="ECO:0008006" key="3">
    <source>
        <dbReference type="Google" id="ProtNLM"/>
    </source>
</evidence>
<sequence length="257" mass="27884">MKTYICAAYAGGQGKTTLAQMVFSALRKRDLAYKLVAADFTDGTGHSKIGKFFPSKVLELGIGSALGSSKSENDANAPLRYWDRFGGLLLTGGAVLDLGANVVPQLVQWAHHRRVTHIMQQRNSPEIDLIVITKPETHSIENVSTLIEDVVVGGALPVANIIVVKNEVGGSFEGQNLSRIEKAAAGRSLSFVSIPRCTSELWPHLERTFTPVEEALAATENELAEKFGIEIWSAYAGLMDLKTWSDEVYAQLGRVGI</sequence>
<dbReference type="EMBL" id="VAUP01000015">
    <property type="protein sequence ID" value="TLX43969.1"/>
    <property type="molecule type" value="Genomic_DNA"/>
</dbReference>
<reference evidence="1 2" key="1">
    <citation type="submission" date="2019-05" db="EMBL/GenBank/DDBJ databases">
        <authorList>
            <person name="Zhou X."/>
        </authorList>
    </citation>
    <scope>NUCLEOTIDE SEQUENCE [LARGE SCALE GENOMIC DNA]</scope>
    <source>
        <strain evidence="1 2">DSM 432</strain>
    </source>
</reference>
<accession>A0A6C1KI55</accession>
<evidence type="ECO:0000313" key="1">
    <source>
        <dbReference type="EMBL" id="TLX43969.1"/>
    </source>
</evidence>